<dbReference type="InterPro" id="IPR006594">
    <property type="entry name" value="LisH"/>
</dbReference>
<feature type="region of interest" description="Disordered" evidence="2">
    <location>
        <begin position="909"/>
        <end position="974"/>
    </location>
</feature>
<feature type="domain" description="CTLH" evidence="3">
    <location>
        <begin position="66"/>
        <end position="123"/>
    </location>
</feature>
<dbReference type="PANTHER" id="PTHR19863:SF11">
    <property type="entry name" value="WD REPEAT-CONTAINING PROTEIN 47-LIKE PROTEIN"/>
    <property type="match status" value="1"/>
</dbReference>
<dbReference type="AlphaFoldDB" id="A0ABD2AY62"/>
<dbReference type="CDD" id="cd22249">
    <property type="entry name" value="UDM1_RNF168_RNF169-like"/>
    <property type="match status" value="1"/>
</dbReference>
<feature type="compositionally biased region" description="Polar residues" evidence="2">
    <location>
        <begin position="846"/>
        <end position="882"/>
    </location>
</feature>
<dbReference type="InterPro" id="IPR040067">
    <property type="entry name" value="WDR47"/>
</dbReference>
<dbReference type="PROSITE" id="PS50896">
    <property type="entry name" value="LISH"/>
    <property type="match status" value="1"/>
</dbReference>
<feature type="compositionally biased region" description="Basic and acidic residues" evidence="2">
    <location>
        <begin position="732"/>
        <end position="742"/>
    </location>
</feature>
<accession>A0ABD2AY62</accession>
<feature type="compositionally biased region" description="Low complexity" evidence="2">
    <location>
        <begin position="958"/>
        <end position="969"/>
    </location>
</feature>
<reference evidence="4 5" key="1">
    <citation type="journal article" date="2024" name="Ann. Entomol. Soc. Am.">
        <title>Genomic analyses of the southern and eastern yellowjacket wasps (Hymenoptera: Vespidae) reveal evolutionary signatures of social life.</title>
        <authorList>
            <person name="Catto M.A."/>
            <person name="Caine P.B."/>
            <person name="Orr S.E."/>
            <person name="Hunt B.G."/>
            <person name="Goodisman M.A.D."/>
        </authorList>
    </citation>
    <scope>NUCLEOTIDE SEQUENCE [LARGE SCALE GENOMIC DNA]</scope>
    <source>
        <strain evidence="4">233</strain>
        <tissue evidence="4">Head and thorax</tissue>
    </source>
</reference>
<evidence type="ECO:0000313" key="4">
    <source>
        <dbReference type="EMBL" id="KAL2725551.1"/>
    </source>
</evidence>
<feature type="region of interest" description="Disordered" evidence="2">
    <location>
        <begin position="424"/>
        <end position="495"/>
    </location>
</feature>
<name>A0ABD2AY62_VESSQ</name>
<sequence>MEIKNTESYRLSKLFRLRIRYVMPATHLTLREEDVVRLILEFLHSRDLHISQLSLERETGVINGQYSDDVLFLRQLILDGQWDDVLEFIQPLEALPDFDMRKFTYSILRHKYVELLCIKSEANLIAAGTNGSVDNAVEEVVKVLSDLEKVAPTKEEYSSFCLLLTLPRLTDHLQYKDWNPSNARVQCFREVHPLVEKFLPGDRKSNDLVHPVTSAKNDRLIQLIIKGILYESCVNYCQAKATGSKESEQVEMSFCRLLDGSIGFSDSDLSLLSWLQSIPPETFAVPFAQRTLNVDVERLERPSLETSWTEHMLITPIKPKTFPHSAMPFTRPRSAADMMSRSLVPALEAGPGPKNMPIPSAALMALSTGDINLMSRSSFASFHLTGFKNNKLMNTSVDRLFENEGDVFLSSSYADFQLLPSIQETTTSSHPKVPPRIRGQSKSPEGIKAADPSAASTPERRVSGRESPAPSTARSSRRDSLAEKPTGVAAKITEPSVIPNRAIPVDQFEQSYNGDLFKEYQKQKQKLQETIQQKERERDELVKQLSTPLPAQMVEKRLQADGIKQPLGSKGPSPVHASTPVRSGIQSPKPMINGYDQVTRQNSAPCVNESGIHESHYDIVKTTKKIDVIIKNIRVNSFFDPSSKSIYNICIMEFASFTVDELKLTNMSSVHQQAAIRRLEELFREVKLEQQQNNPELFKIEMKIDRCCDVHGKHAKENCWNRRGSIGSVHQTRRDSLGRRDGNSPNRRSSLGLPMSPPKRELHPSSFPNTLRKNPLGASTGAINHSKKELHYNTIGGPNLRRDPIGRSMGCLRKDTVLNYNSPLRRDYVAKSMTSLQRAGRRRESTQNLSNLFTSDSQSIPKTELASSSQDHSKNKSVSSGNLKSCLAGSSGNLRSNLNVTLSHDLLLGTNGISKKDGKTTSTIPITLPGRRGSFDRRKLSTDSLDNSKRNSWDPGRRGSSGSSGGWDDPIWEEGTQDSDQSLENFHGKIGSVPGYARIRRYHKIYRTLLGSSLQEPSVERGKARLSVIAYLRSCEKVIRINRLSQRHLEFFVARIQRYYSGSIETTRRGSYDLGKK</sequence>
<feature type="compositionally biased region" description="Basic and acidic residues" evidence="2">
    <location>
        <begin position="933"/>
        <end position="957"/>
    </location>
</feature>
<keyword evidence="5" id="KW-1185">Reference proteome</keyword>
<dbReference type="InterPro" id="IPR057749">
    <property type="entry name" value="WDR47_COR"/>
</dbReference>
<organism evidence="4 5">
    <name type="scientific">Vespula squamosa</name>
    <name type="common">Southern yellow jacket</name>
    <name type="synonym">Wasp</name>
    <dbReference type="NCBI Taxonomy" id="30214"/>
    <lineage>
        <taxon>Eukaryota</taxon>
        <taxon>Metazoa</taxon>
        <taxon>Ecdysozoa</taxon>
        <taxon>Arthropoda</taxon>
        <taxon>Hexapoda</taxon>
        <taxon>Insecta</taxon>
        <taxon>Pterygota</taxon>
        <taxon>Neoptera</taxon>
        <taxon>Endopterygota</taxon>
        <taxon>Hymenoptera</taxon>
        <taxon>Apocrita</taxon>
        <taxon>Aculeata</taxon>
        <taxon>Vespoidea</taxon>
        <taxon>Vespidae</taxon>
        <taxon>Vespinae</taxon>
        <taxon>Vespula</taxon>
    </lineage>
</organism>
<comment type="caution">
    <text evidence="4">The sequence shown here is derived from an EMBL/GenBank/DDBJ whole genome shotgun (WGS) entry which is preliminary data.</text>
</comment>
<evidence type="ECO:0000259" key="3">
    <source>
        <dbReference type="PROSITE" id="PS50897"/>
    </source>
</evidence>
<dbReference type="PANTHER" id="PTHR19863">
    <property type="entry name" value="NEMITIN (NEURONAL ENRICHED MAP INTERACTING PROTEIN) HOMOLOG"/>
    <property type="match status" value="1"/>
</dbReference>
<protein>
    <submittedName>
        <fullName evidence="4">WD repeat-containing protein 47 isoform X3</fullName>
    </submittedName>
</protein>
<dbReference type="InterPro" id="IPR006595">
    <property type="entry name" value="CTLH_C"/>
</dbReference>
<feature type="region of interest" description="Disordered" evidence="2">
    <location>
        <begin position="730"/>
        <end position="785"/>
    </location>
</feature>
<gene>
    <name evidence="4" type="ORF">V1478_008224</name>
</gene>
<feature type="region of interest" description="Disordered" evidence="2">
    <location>
        <begin position="565"/>
        <end position="589"/>
    </location>
</feature>
<evidence type="ECO:0000256" key="1">
    <source>
        <dbReference type="SAM" id="Coils"/>
    </source>
</evidence>
<dbReference type="SMART" id="SM00668">
    <property type="entry name" value="CTLH"/>
    <property type="match status" value="1"/>
</dbReference>
<dbReference type="EMBL" id="JAUDFV010000138">
    <property type="protein sequence ID" value="KAL2725551.1"/>
    <property type="molecule type" value="Genomic_DNA"/>
</dbReference>
<proteinExistence type="predicted"/>
<dbReference type="Pfam" id="PF25602">
    <property type="entry name" value="WDR47_COR"/>
    <property type="match status" value="1"/>
</dbReference>
<feature type="coiled-coil region" evidence="1">
    <location>
        <begin position="517"/>
        <end position="544"/>
    </location>
</feature>
<feature type="region of interest" description="Disordered" evidence="2">
    <location>
        <begin position="835"/>
        <end position="882"/>
    </location>
</feature>
<evidence type="ECO:0000256" key="2">
    <source>
        <dbReference type="SAM" id="MobiDB-lite"/>
    </source>
</evidence>
<dbReference type="Proteomes" id="UP001607302">
    <property type="component" value="Unassembled WGS sequence"/>
</dbReference>
<evidence type="ECO:0000313" key="5">
    <source>
        <dbReference type="Proteomes" id="UP001607302"/>
    </source>
</evidence>
<dbReference type="PROSITE" id="PS50897">
    <property type="entry name" value="CTLH"/>
    <property type="match status" value="1"/>
</dbReference>
<feature type="compositionally biased region" description="Low complexity" evidence="2">
    <location>
        <begin position="465"/>
        <end position="474"/>
    </location>
</feature>
<keyword evidence="1" id="KW-0175">Coiled coil</keyword>